<evidence type="ECO:0000313" key="2">
    <source>
        <dbReference type="EMBL" id="SNB66402.1"/>
    </source>
</evidence>
<dbReference type="Gene3D" id="3.20.20.80">
    <property type="entry name" value="Glycosidases"/>
    <property type="match status" value="1"/>
</dbReference>
<reference evidence="3" key="1">
    <citation type="submission" date="2017-06" db="EMBL/GenBank/DDBJ databases">
        <authorList>
            <person name="Varghese N."/>
            <person name="Submissions S."/>
        </authorList>
    </citation>
    <scope>NUCLEOTIDE SEQUENCE [LARGE SCALE GENOMIC DNA]</scope>
    <source>
        <strain evidence="3">JAD2</strain>
    </source>
</reference>
<name>A0A212R317_9CHLR</name>
<sequence length="384" mass="44100">MPLWTRRRLLQQLGGLGLGLVAGACGRMLETLTPTSSPTPRPDPSPTPWPSPTATAIPTDTPIPPSPTPAPTPTKTPWPPFPRPSKLGIVVQWFRDVHIVSLIVNTRMRVVKIIDDFGRAPEIKAASPNTVLIGRITRNHNFGFEEHLRDGRTDMRAAAEWYVNRFMDIYLANPLIDYWEGHNEPRPHNHEVMRLFAQFEIERMKLMAQRGLKCAIGNFPNGSPDLELWVDFLPALQTARQLGGILALHEYASPTLDAGVDPQTGEGWFTLRYRKVYRYMVPREYQIPIVITELGIDDVPTFHGPPSRGWRNYLSYWAQRGFGDPHYFYLRQLWWYDEELQKDDYVLGATVYVAGAFEEWASYEIMVEPFREMFEDYLRAHPNP</sequence>
<dbReference type="InterPro" id="IPR017853">
    <property type="entry name" value="GH"/>
</dbReference>
<dbReference type="EMBL" id="FYEK01000028">
    <property type="protein sequence ID" value="SNB66402.1"/>
    <property type="molecule type" value="Genomic_DNA"/>
</dbReference>
<dbReference type="InParanoid" id="A0A212R317"/>
<dbReference type="AlphaFoldDB" id="A0A212R317"/>
<feature type="compositionally biased region" description="Pro residues" evidence="1">
    <location>
        <begin position="61"/>
        <end position="80"/>
    </location>
</feature>
<feature type="region of interest" description="Disordered" evidence="1">
    <location>
        <begin position="31"/>
        <end position="80"/>
    </location>
</feature>
<evidence type="ECO:0008006" key="4">
    <source>
        <dbReference type="Google" id="ProtNLM"/>
    </source>
</evidence>
<organism evidence="2 3">
    <name type="scientific">Thermoflexus hugenholtzii JAD2</name>
    <dbReference type="NCBI Taxonomy" id="877466"/>
    <lineage>
        <taxon>Bacteria</taxon>
        <taxon>Bacillati</taxon>
        <taxon>Chloroflexota</taxon>
        <taxon>Thermoflexia</taxon>
        <taxon>Thermoflexales</taxon>
        <taxon>Thermoflexaceae</taxon>
        <taxon>Thermoflexus</taxon>
    </lineage>
</organism>
<gene>
    <name evidence="2" type="ORF">SAMN02746019_00001100</name>
</gene>
<evidence type="ECO:0000256" key="1">
    <source>
        <dbReference type="SAM" id="MobiDB-lite"/>
    </source>
</evidence>
<dbReference type="PROSITE" id="PS51257">
    <property type="entry name" value="PROKAR_LIPOPROTEIN"/>
    <property type="match status" value="1"/>
</dbReference>
<accession>A0A212R317</accession>
<proteinExistence type="predicted"/>
<evidence type="ECO:0000313" key="3">
    <source>
        <dbReference type="Proteomes" id="UP000197025"/>
    </source>
</evidence>
<dbReference type="SUPFAM" id="SSF51445">
    <property type="entry name" value="(Trans)glycosidases"/>
    <property type="match status" value="1"/>
</dbReference>
<keyword evidence="3" id="KW-1185">Reference proteome</keyword>
<protein>
    <recommendedName>
        <fullName evidence="4">Cellulase (Glycosyl hydrolase family 5)</fullName>
    </recommendedName>
</protein>
<feature type="compositionally biased region" description="Pro residues" evidence="1">
    <location>
        <begin position="37"/>
        <end position="51"/>
    </location>
</feature>
<dbReference type="OrthoDB" id="163688at2"/>
<dbReference type="Proteomes" id="UP000197025">
    <property type="component" value="Unassembled WGS sequence"/>
</dbReference>
<dbReference type="RefSeq" id="WP_088571363.1">
    <property type="nucleotide sequence ID" value="NZ_FYEK01000028.1"/>
</dbReference>